<evidence type="ECO:0000256" key="1">
    <source>
        <dbReference type="ARBA" id="ARBA00004141"/>
    </source>
</evidence>
<feature type="compositionally biased region" description="Basic and acidic residues" evidence="7">
    <location>
        <begin position="317"/>
        <end position="332"/>
    </location>
</feature>
<proteinExistence type="inferred from homology"/>
<feature type="compositionally biased region" description="Basic residues" evidence="7">
    <location>
        <begin position="205"/>
        <end position="218"/>
    </location>
</feature>
<dbReference type="OMA" id="IWLHSIG"/>
<comment type="similarity">
    <text evidence="6">Belongs to the ZIP transporter (TC 2.A.5) family. KE4/Catsup subfamily.</text>
</comment>
<dbReference type="GO" id="GO:0006882">
    <property type="term" value="P:intracellular zinc ion homeostasis"/>
    <property type="evidence" value="ECO:0007669"/>
    <property type="project" value="TreeGrafter"/>
</dbReference>
<feature type="transmembrane region" description="Helical" evidence="8">
    <location>
        <begin position="434"/>
        <end position="456"/>
    </location>
</feature>
<evidence type="ECO:0008006" key="12">
    <source>
        <dbReference type="Google" id="ProtNLM"/>
    </source>
</evidence>
<feature type="region of interest" description="Disordered" evidence="7">
    <location>
        <begin position="50"/>
        <end position="71"/>
    </location>
</feature>
<evidence type="ECO:0000256" key="5">
    <source>
        <dbReference type="ARBA" id="ARBA00023136"/>
    </source>
</evidence>
<feature type="compositionally biased region" description="Basic and acidic residues" evidence="7">
    <location>
        <begin position="219"/>
        <end position="228"/>
    </location>
</feature>
<feature type="region of interest" description="Disordered" evidence="7">
    <location>
        <begin position="197"/>
        <end position="228"/>
    </location>
</feature>
<feature type="transmembrane region" description="Helical" evidence="8">
    <location>
        <begin position="135"/>
        <end position="159"/>
    </location>
</feature>
<evidence type="ECO:0000256" key="4">
    <source>
        <dbReference type="ARBA" id="ARBA00022989"/>
    </source>
</evidence>
<dbReference type="InterPro" id="IPR003689">
    <property type="entry name" value="ZIP"/>
</dbReference>
<evidence type="ECO:0000256" key="7">
    <source>
        <dbReference type="SAM" id="MobiDB-lite"/>
    </source>
</evidence>
<organism evidence="9">
    <name type="scientific">Anopheles sinensis</name>
    <name type="common">Mosquito</name>
    <dbReference type="NCBI Taxonomy" id="74873"/>
    <lineage>
        <taxon>Eukaryota</taxon>
        <taxon>Metazoa</taxon>
        <taxon>Ecdysozoa</taxon>
        <taxon>Arthropoda</taxon>
        <taxon>Hexapoda</taxon>
        <taxon>Insecta</taxon>
        <taxon>Pterygota</taxon>
        <taxon>Neoptera</taxon>
        <taxon>Endopterygota</taxon>
        <taxon>Diptera</taxon>
        <taxon>Nematocera</taxon>
        <taxon>Culicoidea</taxon>
        <taxon>Culicidae</taxon>
        <taxon>Anophelinae</taxon>
        <taxon>Anopheles</taxon>
    </lineage>
</organism>
<evidence type="ECO:0000256" key="3">
    <source>
        <dbReference type="ARBA" id="ARBA00022692"/>
    </source>
</evidence>
<dbReference type="OrthoDB" id="200954at2759"/>
<dbReference type="EMBL" id="ATLV01014738">
    <property type="status" value="NOT_ANNOTATED_CDS"/>
    <property type="molecule type" value="Genomic_DNA"/>
</dbReference>
<dbReference type="PANTHER" id="PTHR16950:SF25">
    <property type="entry name" value="ZINC TRANSPORTER SLC39A7"/>
    <property type="match status" value="1"/>
</dbReference>
<dbReference type="GO" id="GO:0005385">
    <property type="term" value="F:zinc ion transmembrane transporter activity"/>
    <property type="evidence" value="ECO:0007669"/>
    <property type="project" value="TreeGrafter"/>
</dbReference>
<gene>
    <name evidence="9" type="ORF">ZHAS_00006988</name>
</gene>
<keyword evidence="3 8" id="KW-0812">Transmembrane</keyword>
<evidence type="ECO:0000256" key="8">
    <source>
        <dbReference type="SAM" id="Phobius"/>
    </source>
</evidence>
<reference evidence="9 11" key="1">
    <citation type="journal article" date="2014" name="BMC Genomics">
        <title>Genome sequence of Anopheles sinensis provides insight into genetics basis of mosquito competence for malaria parasites.</title>
        <authorList>
            <person name="Zhou D."/>
            <person name="Zhang D."/>
            <person name="Ding G."/>
            <person name="Shi L."/>
            <person name="Hou Q."/>
            <person name="Ye Y."/>
            <person name="Xu Y."/>
            <person name="Zhou H."/>
            <person name="Xiong C."/>
            <person name="Li S."/>
            <person name="Yu J."/>
            <person name="Hong S."/>
            <person name="Yu X."/>
            <person name="Zou P."/>
            <person name="Chen C."/>
            <person name="Chang X."/>
            <person name="Wang W."/>
            <person name="Lv Y."/>
            <person name="Sun Y."/>
            <person name="Ma L."/>
            <person name="Shen B."/>
            <person name="Zhu C."/>
        </authorList>
    </citation>
    <scope>NUCLEOTIDE SEQUENCE [LARGE SCALE GENOMIC DNA]</scope>
</reference>
<comment type="subcellular location">
    <subcellularLocation>
        <location evidence="1">Membrane</location>
        <topology evidence="1">Multi-pass membrane protein</topology>
    </subcellularLocation>
</comment>
<sequence length="486" mass="53171">MDHSKHRGFVPLAKKVPLKEESTSYRVHIALGLFLFILFLSFPTLCGAHGQHAHDHDHLHEHDHHHHENPSFKYSKHANEMYEEPVADPHHHHHHEHDHGHHHHHHHDHGHDDHHHHHHHEEKPTVDSKPPKDTFYIWVHSLGSTLLISAAPFFILFAIPLDNTEEMQPRLKTLLAFASGGLLGDAFLHLIPHAIQPHSHDGHGHGHSHGHDHHGHGHSHGEGEHESHGHDMRVGLWVLAGIIVFLAVEKFVRLIKGDAGHGHSHGGHSHGGKAAPAAAETKAVTKSSPPPSPTEGKKDKKPSKDKKTQEVATTSKSKKEEAKAKGKAVRKEPKKESKIKIAGYLNLAADFTHNFTDGLAIGASYLAGSSIGIITTITILLHEVPHEIGDFAILIKSGCSKKKAMLLQLTTAVGALAGTVLALLGSGSDAAESWVLPFTAGGFIYIATVSVIPELLEESTKLWQSLKEITAMLAGVGMMVIIANFE</sequence>
<evidence type="ECO:0000313" key="11">
    <source>
        <dbReference type="Proteomes" id="UP000030765"/>
    </source>
</evidence>
<evidence type="ECO:0000313" key="10">
    <source>
        <dbReference type="EnsemblMetazoa" id="ASIC006988-PA"/>
    </source>
</evidence>
<accession>A0A084VNE8</accession>
<dbReference type="EnsemblMetazoa" id="ASIC006988-RA">
    <property type="protein sequence ID" value="ASIC006988-PA"/>
    <property type="gene ID" value="ASIC006988"/>
</dbReference>
<feature type="compositionally biased region" description="Basic residues" evidence="7">
    <location>
        <begin position="262"/>
        <end position="271"/>
    </location>
</feature>
<evidence type="ECO:0000256" key="2">
    <source>
        <dbReference type="ARBA" id="ARBA00022448"/>
    </source>
</evidence>
<feature type="transmembrane region" description="Helical" evidence="8">
    <location>
        <begin position="406"/>
        <end position="428"/>
    </location>
</feature>
<dbReference type="VEuPathDB" id="VectorBase:ASIS009353"/>
<dbReference type="EMBL" id="KE524984">
    <property type="protein sequence ID" value="KFB39492.1"/>
    <property type="molecule type" value="Genomic_DNA"/>
</dbReference>
<name>A0A084VNE8_ANOSI</name>
<feature type="transmembrane region" description="Helical" evidence="8">
    <location>
        <begin position="234"/>
        <end position="252"/>
    </location>
</feature>
<feature type="transmembrane region" description="Helical" evidence="8">
    <location>
        <begin position="171"/>
        <end position="191"/>
    </location>
</feature>
<evidence type="ECO:0000256" key="6">
    <source>
        <dbReference type="ARBA" id="ARBA00038485"/>
    </source>
</evidence>
<feature type="compositionally biased region" description="Basic and acidic residues" evidence="7">
    <location>
        <begin position="52"/>
        <end position="70"/>
    </location>
</feature>
<dbReference type="VEuPathDB" id="VectorBase:ASIC006988"/>
<dbReference type="GO" id="GO:0016020">
    <property type="term" value="C:membrane"/>
    <property type="evidence" value="ECO:0007669"/>
    <property type="project" value="UniProtKB-SubCell"/>
</dbReference>
<reference evidence="10" key="2">
    <citation type="submission" date="2020-05" db="UniProtKB">
        <authorList>
            <consortium name="EnsemblMetazoa"/>
        </authorList>
    </citation>
    <scope>IDENTIFICATION</scope>
</reference>
<feature type="region of interest" description="Disordered" evidence="7">
    <location>
        <begin position="88"/>
        <end position="130"/>
    </location>
</feature>
<protein>
    <recommendedName>
        <fullName evidence="12">Zinc transporter</fullName>
    </recommendedName>
</protein>
<keyword evidence="5 8" id="KW-0472">Membrane</keyword>
<keyword evidence="4 8" id="KW-1133">Transmembrane helix</keyword>
<dbReference type="Proteomes" id="UP000030765">
    <property type="component" value="Unassembled WGS sequence"/>
</dbReference>
<dbReference type="AlphaFoldDB" id="A0A084VNE8"/>
<feature type="transmembrane region" description="Helical" evidence="8">
    <location>
        <begin position="468"/>
        <end position="485"/>
    </location>
</feature>
<dbReference type="PANTHER" id="PTHR16950">
    <property type="entry name" value="ZINC TRANSPORTER SLC39A7 HISTIDINE-RICH MEMBRANE PROTEIN KE4"/>
    <property type="match status" value="1"/>
</dbReference>
<dbReference type="STRING" id="74873.A0A084VNE8"/>
<evidence type="ECO:0000313" key="9">
    <source>
        <dbReference type="EMBL" id="KFB39492.1"/>
    </source>
</evidence>
<feature type="compositionally biased region" description="Basic and acidic residues" evidence="7">
    <location>
        <begin position="121"/>
        <end position="130"/>
    </location>
</feature>
<keyword evidence="2" id="KW-0813">Transport</keyword>
<dbReference type="Pfam" id="PF02535">
    <property type="entry name" value="Zip"/>
    <property type="match status" value="1"/>
</dbReference>
<keyword evidence="11" id="KW-1185">Reference proteome</keyword>
<feature type="compositionally biased region" description="Basic residues" evidence="7">
    <location>
        <begin position="90"/>
        <end position="120"/>
    </location>
</feature>
<feature type="region of interest" description="Disordered" evidence="7">
    <location>
        <begin position="260"/>
        <end position="332"/>
    </location>
</feature>